<sequence>MLALKAENISKQYRLGQVGTGTLSHDLNRFWYKVRGKEDPYLKIGESNDRSTKGTSDYVWSLKDINFEIEQGDAVGIIGRNGAGKSTLLKLLSKVTKPTTGKIYTNGRIASLLEVGTGFHPEMTGRENVYLNGAILGMTRQEIKRKFDEIVDFSGVERYIDTPVKRYSSGMYVRLAFAVAAHLESEILIVDEVLAVGDAEFQKKCLGKMGDVTKGEGRTVLFVSHNITAIKELCNTGILLDKGKLINHGDVNKCIIEYQKNSDVKFSYNSREDKEIFENEKIKVNLYKTEPINGDIVDIKSGILVTVSFSSKLESINLDLSFILKNSQDLTVMSTGLVLTENKDSQKGEFIVSFEIPPYTLNEDSYYFDFFWGINRSEIAYRTESFGFEIHGMKNQFGEIVKSPGVLFPKILHKVSYGNKF</sequence>
<dbReference type="EMBL" id="JAOTEM010000002">
    <property type="protein sequence ID" value="MCU7617841.1"/>
    <property type="molecule type" value="Genomic_DNA"/>
</dbReference>
<dbReference type="InterPro" id="IPR003593">
    <property type="entry name" value="AAA+_ATPase"/>
</dbReference>
<keyword evidence="3" id="KW-0547">Nucleotide-binding</keyword>
<dbReference type="InterPro" id="IPR027417">
    <property type="entry name" value="P-loop_NTPase"/>
</dbReference>
<dbReference type="GO" id="GO:0005524">
    <property type="term" value="F:ATP binding"/>
    <property type="evidence" value="ECO:0007669"/>
    <property type="project" value="UniProtKB-KW"/>
</dbReference>
<name>A0ABT2W6K4_9FLAO</name>
<evidence type="ECO:0000256" key="4">
    <source>
        <dbReference type="ARBA" id="ARBA00022840"/>
    </source>
</evidence>
<dbReference type="RefSeq" id="WP_263003285.1">
    <property type="nucleotide sequence ID" value="NZ_JAOTEM010000002.1"/>
</dbReference>
<keyword evidence="7" id="KW-1185">Reference proteome</keyword>
<evidence type="ECO:0000256" key="1">
    <source>
        <dbReference type="ARBA" id="ARBA00005417"/>
    </source>
</evidence>
<dbReference type="SMART" id="SM00382">
    <property type="entry name" value="AAA"/>
    <property type="match status" value="1"/>
</dbReference>
<dbReference type="PROSITE" id="PS50893">
    <property type="entry name" value="ABC_TRANSPORTER_2"/>
    <property type="match status" value="1"/>
</dbReference>
<accession>A0ABT2W6K4</accession>
<dbReference type="Proteomes" id="UP001208649">
    <property type="component" value="Unassembled WGS sequence"/>
</dbReference>
<proteinExistence type="inferred from homology"/>
<dbReference type="InterPro" id="IPR003439">
    <property type="entry name" value="ABC_transporter-like_ATP-bd"/>
</dbReference>
<evidence type="ECO:0000259" key="5">
    <source>
        <dbReference type="PROSITE" id="PS50893"/>
    </source>
</evidence>
<evidence type="ECO:0000313" key="6">
    <source>
        <dbReference type="EMBL" id="MCU7617841.1"/>
    </source>
</evidence>
<dbReference type="Gene3D" id="3.40.50.300">
    <property type="entry name" value="P-loop containing nucleotide triphosphate hydrolases"/>
    <property type="match status" value="1"/>
</dbReference>
<protein>
    <submittedName>
        <fullName evidence="6">ABC transporter ATP-binding protein</fullName>
    </submittedName>
</protein>
<gene>
    <name evidence="6" type="ORF">NZ698_11580</name>
</gene>
<keyword evidence="4 6" id="KW-0067">ATP-binding</keyword>
<reference evidence="7" key="1">
    <citation type="submission" date="2023-07" db="EMBL/GenBank/DDBJ databases">
        <title>Chryseobacterium sp. strain PBS4-4 Genome sequencing and assembly.</title>
        <authorList>
            <person name="Jung Y."/>
        </authorList>
    </citation>
    <scope>NUCLEOTIDE SEQUENCE [LARGE SCALE GENOMIC DNA]</scope>
    <source>
        <strain evidence="7">PBS4-4</strain>
    </source>
</reference>
<dbReference type="Pfam" id="PF00005">
    <property type="entry name" value="ABC_tran"/>
    <property type="match status" value="1"/>
</dbReference>
<comment type="caution">
    <text evidence="6">The sequence shown here is derived from an EMBL/GenBank/DDBJ whole genome shotgun (WGS) entry which is preliminary data.</text>
</comment>
<evidence type="ECO:0000256" key="2">
    <source>
        <dbReference type="ARBA" id="ARBA00022448"/>
    </source>
</evidence>
<evidence type="ECO:0000256" key="3">
    <source>
        <dbReference type="ARBA" id="ARBA00022741"/>
    </source>
</evidence>
<keyword evidence="2" id="KW-0813">Transport</keyword>
<feature type="domain" description="ABC transporter" evidence="5">
    <location>
        <begin position="42"/>
        <end position="267"/>
    </location>
</feature>
<evidence type="ECO:0000313" key="7">
    <source>
        <dbReference type="Proteomes" id="UP001208649"/>
    </source>
</evidence>
<dbReference type="PANTHER" id="PTHR46743:SF2">
    <property type="entry name" value="TEICHOIC ACIDS EXPORT ATP-BINDING PROTEIN TAGH"/>
    <property type="match status" value="1"/>
</dbReference>
<dbReference type="InterPro" id="IPR050683">
    <property type="entry name" value="Bact_Polysacc_Export_ATP-bd"/>
</dbReference>
<organism evidence="6 7">
    <name type="scientific">Chryseobacterium edaphi</name>
    <dbReference type="NCBI Taxonomy" id="2976532"/>
    <lineage>
        <taxon>Bacteria</taxon>
        <taxon>Pseudomonadati</taxon>
        <taxon>Bacteroidota</taxon>
        <taxon>Flavobacteriia</taxon>
        <taxon>Flavobacteriales</taxon>
        <taxon>Weeksellaceae</taxon>
        <taxon>Chryseobacterium group</taxon>
        <taxon>Chryseobacterium</taxon>
    </lineage>
</organism>
<dbReference type="CDD" id="cd03220">
    <property type="entry name" value="ABC_KpsT_Wzt"/>
    <property type="match status" value="1"/>
</dbReference>
<dbReference type="SUPFAM" id="SSF52540">
    <property type="entry name" value="P-loop containing nucleoside triphosphate hydrolases"/>
    <property type="match status" value="1"/>
</dbReference>
<comment type="similarity">
    <text evidence="1">Belongs to the ABC transporter superfamily.</text>
</comment>
<dbReference type="PANTHER" id="PTHR46743">
    <property type="entry name" value="TEICHOIC ACIDS EXPORT ATP-BINDING PROTEIN TAGH"/>
    <property type="match status" value="1"/>
</dbReference>
<dbReference type="InterPro" id="IPR015860">
    <property type="entry name" value="ABC_transpr_TagH-like"/>
</dbReference>